<dbReference type="InterPro" id="IPR050739">
    <property type="entry name" value="MFP"/>
</dbReference>
<dbReference type="Proteomes" id="UP000765160">
    <property type="component" value="Unassembled WGS sequence"/>
</dbReference>
<dbReference type="Pfam" id="PF25917">
    <property type="entry name" value="BSH_RND"/>
    <property type="match status" value="1"/>
</dbReference>
<dbReference type="InterPro" id="IPR022275">
    <property type="entry name" value="NHPM_bacteriocin_SS_HylD"/>
</dbReference>
<gene>
    <name evidence="2" type="ORF">HB662_02910</name>
</gene>
<accession>A0ABX1ESW0</accession>
<protein>
    <submittedName>
        <fullName evidence="2">NHLP bacteriocin system secretion protein</fullName>
    </submittedName>
</protein>
<keyword evidence="3" id="KW-1185">Reference proteome</keyword>
<dbReference type="RefSeq" id="WP_168046940.1">
    <property type="nucleotide sequence ID" value="NZ_JAATJR010000001.1"/>
</dbReference>
<dbReference type="NCBIfam" id="TIGR03794">
    <property type="entry name" value="NHLM_micro_HlyD"/>
    <property type="match status" value="1"/>
</dbReference>
<proteinExistence type="predicted"/>
<dbReference type="EMBL" id="JAAVTX010000001">
    <property type="protein sequence ID" value="NKE43711.1"/>
    <property type="molecule type" value="Genomic_DNA"/>
</dbReference>
<evidence type="ECO:0000313" key="3">
    <source>
        <dbReference type="Proteomes" id="UP000765160"/>
    </source>
</evidence>
<evidence type="ECO:0000313" key="2">
    <source>
        <dbReference type="EMBL" id="NKE43711.1"/>
    </source>
</evidence>
<feature type="domain" description="Multidrug resistance protein MdtA-like barrel-sandwich hybrid" evidence="1">
    <location>
        <begin position="81"/>
        <end position="284"/>
    </location>
</feature>
<dbReference type="Gene3D" id="2.40.50.100">
    <property type="match status" value="2"/>
</dbReference>
<dbReference type="PANTHER" id="PTHR30386:SF17">
    <property type="entry name" value="ALKALINE PROTEASE SECRETION PROTEIN APRE"/>
    <property type="match status" value="1"/>
</dbReference>
<evidence type="ECO:0000259" key="1">
    <source>
        <dbReference type="Pfam" id="PF25917"/>
    </source>
</evidence>
<dbReference type="SUPFAM" id="SSF51230">
    <property type="entry name" value="Single hybrid motif"/>
    <property type="match status" value="1"/>
</dbReference>
<reference evidence="2 3" key="1">
    <citation type="submission" date="2020-03" db="EMBL/GenBank/DDBJ databases">
        <title>Roseomonas selenitidurans sp. nov. isolated from soil.</title>
        <authorList>
            <person name="Liu H."/>
        </authorList>
    </citation>
    <scope>NUCLEOTIDE SEQUENCE [LARGE SCALE GENOMIC DNA]</scope>
    <source>
        <strain evidence="2 3">JCM 15073</strain>
    </source>
</reference>
<sequence>MSAPSSSAPASPPTFRAEAVASATSVTVVEDALEVVQPPLMVLWWGLAALVVGLLTWSATTDVPVKIGGQGILLSAGGLTDIVSDTEGRVVELLVAPGDTVTAGSVVAVVDQAEQRLLLTAAEGELRDAQAARAEVLRFQERDTEADRAWRVARDEGLSQSLRSAQERLRLMTEREQVVRDLASRSLATRDRAIGAQVELFGIRDQIETVRNDRRVLGLDAVMRQTQREKDLMTADQRVAQAERQVTTLNERIRRMGAIRSPFDGRVVEAKANAGQVVNRGGPLLTLVRSDVPGAEAGGLVGLIYVGAQDGKKLQPGMSVELSPATAPQQEYGYLRGRVVRVADTPASSAGMLRTLQNDALVTEFQRNQRTLFEVNIVMERNAQGGLLWSAGNGPPFTIEGGTPVAMQATVRNVRMISLGLPALQRWLGEDVRVAAAPPGTLAAAPPGTLAAAPPGTVAAAAPATIAVAR</sequence>
<dbReference type="InterPro" id="IPR011053">
    <property type="entry name" value="Single_hybrid_motif"/>
</dbReference>
<dbReference type="InterPro" id="IPR058625">
    <property type="entry name" value="MdtA-like_BSH"/>
</dbReference>
<organism evidence="2 3">
    <name type="scientific">Falsiroseomonas frigidaquae</name>
    <dbReference type="NCBI Taxonomy" id="487318"/>
    <lineage>
        <taxon>Bacteria</taxon>
        <taxon>Pseudomonadati</taxon>
        <taxon>Pseudomonadota</taxon>
        <taxon>Alphaproteobacteria</taxon>
        <taxon>Acetobacterales</taxon>
        <taxon>Roseomonadaceae</taxon>
        <taxon>Falsiroseomonas</taxon>
    </lineage>
</organism>
<comment type="caution">
    <text evidence="2">The sequence shown here is derived from an EMBL/GenBank/DDBJ whole genome shotgun (WGS) entry which is preliminary data.</text>
</comment>
<dbReference type="PANTHER" id="PTHR30386">
    <property type="entry name" value="MEMBRANE FUSION SUBUNIT OF EMRAB-TOLC MULTIDRUG EFFLUX PUMP"/>
    <property type="match status" value="1"/>
</dbReference>
<name>A0ABX1ESW0_9PROT</name>